<sequence length="144" mass="15267">MIRYALRCSQDHSFDSWFQSAAAYDALAAKGLVSCAICGGSEVTKALMAPRVAGTDAPEAPLPARPLSEPAHPAEQMLRVLKEHLAKNSTYVGGRFASEARAMHLGEADARPIHGEAAPEEARALIEEGIAIAPLPILPPDKTN</sequence>
<accession>A0A316GWY5</accession>
<keyword evidence="2" id="KW-1185">Reference proteome</keyword>
<evidence type="ECO:0000313" key="1">
    <source>
        <dbReference type="EMBL" id="PWK59589.1"/>
    </source>
</evidence>
<dbReference type="RefSeq" id="WP_109669384.1">
    <property type="nucleotide sequence ID" value="NZ_QGGW01000007.1"/>
</dbReference>
<dbReference type="OrthoDB" id="9799894at2"/>
<comment type="caution">
    <text evidence="1">The sequence shown here is derived from an EMBL/GenBank/DDBJ whole genome shotgun (WGS) entry which is preliminary data.</text>
</comment>
<dbReference type="Proteomes" id="UP000245708">
    <property type="component" value="Unassembled WGS sequence"/>
</dbReference>
<evidence type="ECO:0008006" key="3">
    <source>
        <dbReference type="Google" id="ProtNLM"/>
    </source>
</evidence>
<dbReference type="AlphaFoldDB" id="A0A316GWY5"/>
<dbReference type="EMBL" id="QGGW01000007">
    <property type="protein sequence ID" value="PWK59589.1"/>
    <property type="molecule type" value="Genomic_DNA"/>
</dbReference>
<proteinExistence type="predicted"/>
<gene>
    <name evidence="1" type="ORF">C7455_107134</name>
</gene>
<reference evidence="1 2" key="1">
    <citation type="submission" date="2018-05" db="EMBL/GenBank/DDBJ databases">
        <title>Genomic Encyclopedia of Type Strains, Phase IV (KMG-IV): sequencing the most valuable type-strain genomes for metagenomic binning, comparative biology and taxonomic classification.</title>
        <authorList>
            <person name="Goeker M."/>
        </authorList>
    </citation>
    <scope>NUCLEOTIDE SEQUENCE [LARGE SCALE GENOMIC DNA]</scope>
    <source>
        <strain evidence="1 2">DSM 16097</strain>
    </source>
</reference>
<dbReference type="Pfam" id="PF06676">
    <property type="entry name" value="DUF1178"/>
    <property type="match status" value="1"/>
</dbReference>
<name>A0A316GWY5_9RHOB</name>
<dbReference type="PIRSF" id="PIRSF032131">
    <property type="entry name" value="UCP032131"/>
    <property type="match status" value="1"/>
</dbReference>
<protein>
    <recommendedName>
        <fullName evidence="3">DUF1178 family protein</fullName>
    </recommendedName>
</protein>
<evidence type="ECO:0000313" key="2">
    <source>
        <dbReference type="Proteomes" id="UP000245708"/>
    </source>
</evidence>
<organism evidence="1 2">
    <name type="scientific">Roseicyclus mahoneyensis</name>
    <dbReference type="NCBI Taxonomy" id="164332"/>
    <lineage>
        <taxon>Bacteria</taxon>
        <taxon>Pseudomonadati</taxon>
        <taxon>Pseudomonadota</taxon>
        <taxon>Alphaproteobacteria</taxon>
        <taxon>Rhodobacterales</taxon>
        <taxon>Roseobacteraceae</taxon>
        <taxon>Roseicyclus</taxon>
    </lineage>
</organism>
<dbReference type="InterPro" id="IPR009562">
    <property type="entry name" value="DUF1178"/>
</dbReference>